<dbReference type="GO" id="GO:0006749">
    <property type="term" value="P:glutathione metabolic process"/>
    <property type="evidence" value="ECO:0007669"/>
    <property type="project" value="TreeGrafter"/>
</dbReference>
<dbReference type="Proteomes" id="UP000885830">
    <property type="component" value="Unassembled WGS sequence"/>
</dbReference>
<dbReference type="PANTHER" id="PTHR11365">
    <property type="entry name" value="5-OXOPROLINASE RELATED"/>
    <property type="match status" value="1"/>
</dbReference>
<dbReference type="GO" id="GO:0017168">
    <property type="term" value="F:5-oxoprolinase (ATP-hydrolyzing) activity"/>
    <property type="evidence" value="ECO:0007669"/>
    <property type="project" value="TreeGrafter"/>
</dbReference>
<reference evidence="3" key="1">
    <citation type="journal article" date="2020" name="mSystems">
        <title>Genome- and Community-Level Interaction Insights into Carbon Utilization and Element Cycling Functions of Hydrothermarchaeota in Hydrothermal Sediment.</title>
        <authorList>
            <person name="Zhou Z."/>
            <person name="Liu Y."/>
            <person name="Xu W."/>
            <person name="Pan J."/>
            <person name="Luo Z.H."/>
            <person name="Li M."/>
        </authorList>
    </citation>
    <scope>NUCLEOTIDE SEQUENCE [LARGE SCALE GENOMIC DNA]</scope>
    <source>
        <strain evidence="3">HyVt-485</strain>
    </source>
</reference>
<sequence>MNNHPKTKWRFYIDRGGSFTDVIARSPDGTLLSTKLLSENPENYDDAALEAIRRFLKTPKSQPLPTDMIESVKIGTTVATNALLERKGAPVALVMTKGLRDALDIAYQARADIFALNIQKPAPFYERVIEAHERMDANGNILVPLDIPTVQAHLRKVYDEGFRSLAICLLHAYLNPEHEDKIATIAKQIGFTHVMTSAQASPLVKLIPRGQTAVLDAYLSPVLRAYVQKISTALTAPDGENSPDISFMQSSGGLANLSHFYGRNAVLS</sequence>
<comment type="caution">
    <text evidence="3">The sequence shown here is derived from an EMBL/GenBank/DDBJ whole genome shotgun (WGS) entry which is preliminary data.</text>
</comment>
<gene>
    <name evidence="3" type="ORF">ENJ42_07425</name>
</gene>
<dbReference type="PANTHER" id="PTHR11365:SF23">
    <property type="entry name" value="HYPOTHETICAL 5-OXOPROLINASE (EUROFUNG)-RELATED"/>
    <property type="match status" value="1"/>
</dbReference>
<proteinExistence type="predicted"/>
<feature type="non-terminal residue" evidence="3">
    <location>
        <position position="268"/>
    </location>
</feature>
<name>A0A7C5LUW0_9PROT</name>
<feature type="domain" description="Hydantoinase A/oxoprolinase" evidence="1">
    <location>
        <begin position="209"/>
        <end position="268"/>
    </location>
</feature>
<organism evidence="3">
    <name type="scientific">Hellea balneolensis</name>
    <dbReference type="NCBI Taxonomy" id="287478"/>
    <lineage>
        <taxon>Bacteria</taxon>
        <taxon>Pseudomonadati</taxon>
        <taxon>Pseudomonadota</taxon>
        <taxon>Alphaproteobacteria</taxon>
        <taxon>Maricaulales</taxon>
        <taxon>Robiginitomaculaceae</taxon>
        <taxon>Hellea</taxon>
    </lineage>
</organism>
<feature type="domain" description="Hydantoinase/oxoprolinase N-terminal" evidence="2">
    <location>
        <begin position="10"/>
        <end position="189"/>
    </location>
</feature>
<dbReference type="InterPro" id="IPR045079">
    <property type="entry name" value="Oxoprolinase-like"/>
</dbReference>
<dbReference type="AlphaFoldDB" id="A0A7C5LUW0"/>
<evidence type="ECO:0000259" key="1">
    <source>
        <dbReference type="Pfam" id="PF01968"/>
    </source>
</evidence>
<protein>
    <submittedName>
        <fullName evidence="3">5-oxoprolinase</fullName>
    </submittedName>
</protein>
<dbReference type="GO" id="GO:0005829">
    <property type="term" value="C:cytosol"/>
    <property type="evidence" value="ECO:0007669"/>
    <property type="project" value="TreeGrafter"/>
</dbReference>
<dbReference type="Pfam" id="PF05378">
    <property type="entry name" value="Hydant_A_N"/>
    <property type="match status" value="1"/>
</dbReference>
<dbReference type="InterPro" id="IPR002821">
    <property type="entry name" value="Hydantoinase_A"/>
</dbReference>
<dbReference type="InterPro" id="IPR008040">
    <property type="entry name" value="Hydant_A_N"/>
</dbReference>
<dbReference type="EMBL" id="DRMJ01000386">
    <property type="protein sequence ID" value="HHL43429.1"/>
    <property type="molecule type" value="Genomic_DNA"/>
</dbReference>
<evidence type="ECO:0000313" key="3">
    <source>
        <dbReference type="EMBL" id="HHL43429.1"/>
    </source>
</evidence>
<evidence type="ECO:0000259" key="2">
    <source>
        <dbReference type="Pfam" id="PF05378"/>
    </source>
</evidence>
<dbReference type="Pfam" id="PF01968">
    <property type="entry name" value="Hydantoinase_A"/>
    <property type="match status" value="1"/>
</dbReference>
<accession>A0A7C5LUW0</accession>